<keyword evidence="2" id="KW-1185">Reference proteome</keyword>
<evidence type="ECO:0000313" key="2">
    <source>
        <dbReference type="Proteomes" id="UP000299102"/>
    </source>
</evidence>
<dbReference type="GO" id="GO:0003676">
    <property type="term" value="F:nucleic acid binding"/>
    <property type="evidence" value="ECO:0007669"/>
    <property type="project" value="InterPro"/>
</dbReference>
<dbReference type="AlphaFoldDB" id="A0A4C1ZU84"/>
<sequence>MSPPVHQQQFLIGLLSLKDEKMTVSHKLIDEQKNRRVDWCRFMIGKFDEGEKKNLDGLLTGDEIWLYNFDPKTKRQSILRCFENGPTPTKCHRTRNTQKQMVAMFFWPDLPYGFLGFSPGPRGVKGLPAKSSQPKIDDMRKNSCQCRCGLFMIDCAALYLCGQASCLAKLSAPVQASNALLSRGIKTAVGGVKNDISLALSSRAAQEHQRRVLAKREPTLNDNPLLNIHPVKS</sequence>
<evidence type="ECO:0008006" key="3">
    <source>
        <dbReference type="Google" id="ProtNLM"/>
    </source>
</evidence>
<dbReference type="InterPro" id="IPR036397">
    <property type="entry name" value="RNaseH_sf"/>
</dbReference>
<proteinExistence type="predicted"/>
<organism evidence="1 2">
    <name type="scientific">Eumeta variegata</name>
    <name type="common">Bagworm moth</name>
    <name type="synonym">Eumeta japonica</name>
    <dbReference type="NCBI Taxonomy" id="151549"/>
    <lineage>
        <taxon>Eukaryota</taxon>
        <taxon>Metazoa</taxon>
        <taxon>Ecdysozoa</taxon>
        <taxon>Arthropoda</taxon>
        <taxon>Hexapoda</taxon>
        <taxon>Insecta</taxon>
        <taxon>Pterygota</taxon>
        <taxon>Neoptera</taxon>
        <taxon>Endopterygota</taxon>
        <taxon>Lepidoptera</taxon>
        <taxon>Glossata</taxon>
        <taxon>Ditrysia</taxon>
        <taxon>Tineoidea</taxon>
        <taxon>Psychidae</taxon>
        <taxon>Oiketicinae</taxon>
        <taxon>Eumeta</taxon>
    </lineage>
</organism>
<comment type="caution">
    <text evidence="1">The sequence shown here is derived from an EMBL/GenBank/DDBJ whole genome shotgun (WGS) entry which is preliminary data.</text>
</comment>
<reference evidence="1 2" key="1">
    <citation type="journal article" date="2019" name="Commun. Biol.">
        <title>The bagworm genome reveals a unique fibroin gene that provides high tensile strength.</title>
        <authorList>
            <person name="Kono N."/>
            <person name="Nakamura H."/>
            <person name="Ohtoshi R."/>
            <person name="Tomita M."/>
            <person name="Numata K."/>
            <person name="Arakawa K."/>
        </authorList>
    </citation>
    <scope>NUCLEOTIDE SEQUENCE [LARGE SCALE GENOMIC DNA]</scope>
</reference>
<evidence type="ECO:0000313" key="1">
    <source>
        <dbReference type="EMBL" id="GBP91248.1"/>
    </source>
</evidence>
<dbReference type="EMBL" id="BGZK01002154">
    <property type="protein sequence ID" value="GBP91248.1"/>
    <property type="molecule type" value="Genomic_DNA"/>
</dbReference>
<name>A0A4C1ZU84_EUMVA</name>
<dbReference type="Proteomes" id="UP000299102">
    <property type="component" value="Unassembled WGS sequence"/>
</dbReference>
<dbReference type="OrthoDB" id="6332846at2759"/>
<dbReference type="Gene3D" id="3.30.420.10">
    <property type="entry name" value="Ribonuclease H-like superfamily/Ribonuclease H"/>
    <property type="match status" value="1"/>
</dbReference>
<gene>
    <name evidence="1" type="ORF">EVAR_64045_1</name>
</gene>
<protein>
    <recommendedName>
        <fullName evidence="3">Mariner Mos1 transposase</fullName>
    </recommendedName>
</protein>
<accession>A0A4C1ZU84</accession>